<evidence type="ECO:0000313" key="2">
    <source>
        <dbReference type="EMBL" id="KAA9373161.1"/>
    </source>
</evidence>
<organism evidence="3 4">
    <name type="scientific">Microbispora cellulosiformans</name>
    <dbReference type="NCBI Taxonomy" id="2614688"/>
    <lineage>
        <taxon>Bacteria</taxon>
        <taxon>Bacillati</taxon>
        <taxon>Actinomycetota</taxon>
        <taxon>Actinomycetes</taxon>
        <taxon>Streptosporangiales</taxon>
        <taxon>Streptosporangiaceae</taxon>
        <taxon>Microbispora</taxon>
    </lineage>
</organism>
<dbReference type="Proteomes" id="UP000327011">
    <property type="component" value="Unassembled WGS sequence"/>
</dbReference>
<protein>
    <submittedName>
        <fullName evidence="3">RICIN domain-containing protein</fullName>
    </submittedName>
</protein>
<dbReference type="Pfam" id="PF14200">
    <property type="entry name" value="RicinB_lectin_2"/>
    <property type="match status" value="1"/>
</dbReference>
<accession>A0A5J5JWF6</accession>
<dbReference type="InterPro" id="IPR035992">
    <property type="entry name" value="Ricin_B-like_lectins"/>
</dbReference>
<dbReference type="SUPFAM" id="SSF50370">
    <property type="entry name" value="Ricin B-like lectins"/>
    <property type="match status" value="1"/>
</dbReference>
<dbReference type="PROSITE" id="PS50231">
    <property type="entry name" value="RICIN_B_LECTIN"/>
    <property type="match status" value="1"/>
</dbReference>
<dbReference type="InterPro" id="IPR000772">
    <property type="entry name" value="Ricin_B_lectin"/>
</dbReference>
<proteinExistence type="predicted"/>
<dbReference type="AlphaFoldDB" id="A0A5J5JWF6"/>
<sequence length="41" mass="4210">GTITAVGANKCLDVASSGTANGTKVQIWSCTGANNQKWTRV</sequence>
<feature type="domain" description="Ricin B lectin" evidence="1">
    <location>
        <begin position="2"/>
        <end position="39"/>
    </location>
</feature>
<evidence type="ECO:0000259" key="1">
    <source>
        <dbReference type="Pfam" id="PF14200"/>
    </source>
</evidence>
<name>A0A5J5JWF6_9ACTN</name>
<dbReference type="EMBL" id="VYTZ01000015">
    <property type="protein sequence ID" value="KAA9374538.1"/>
    <property type="molecule type" value="Genomic_DNA"/>
</dbReference>
<keyword evidence="4" id="KW-1185">Reference proteome</keyword>
<dbReference type="EMBL" id="VYTZ01000028">
    <property type="protein sequence ID" value="KAA9373161.1"/>
    <property type="molecule type" value="Genomic_DNA"/>
</dbReference>
<dbReference type="Gene3D" id="2.80.10.50">
    <property type="match status" value="1"/>
</dbReference>
<evidence type="ECO:0000313" key="4">
    <source>
        <dbReference type="Proteomes" id="UP000327011"/>
    </source>
</evidence>
<feature type="non-terminal residue" evidence="3">
    <location>
        <position position="1"/>
    </location>
</feature>
<comment type="caution">
    <text evidence="3">The sequence shown here is derived from an EMBL/GenBank/DDBJ whole genome shotgun (WGS) entry which is preliminary data.</text>
</comment>
<evidence type="ECO:0000313" key="3">
    <source>
        <dbReference type="EMBL" id="KAA9374538.1"/>
    </source>
</evidence>
<reference evidence="3 4" key="1">
    <citation type="submission" date="2019-09" db="EMBL/GenBank/DDBJ databases">
        <title>Screening of Novel Bioactive Compounds from Soil-Associated.</title>
        <authorList>
            <person name="Gong X."/>
        </authorList>
    </citation>
    <scope>NUCLEOTIDE SEQUENCE [LARGE SCALE GENOMIC DNA]</scope>
    <source>
        <strain evidence="3 4">Gxj-6</strain>
    </source>
</reference>
<gene>
    <name evidence="3" type="ORF">F5972_30295</name>
    <name evidence="2" type="ORF">F5972_36470</name>
</gene>